<feature type="transmembrane region" description="Helical" evidence="7">
    <location>
        <begin position="206"/>
        <end position="227"/>
    </location>
</feature>
<organism evidence="9 10">
    <name type="scientific">Paenibacillus filicis</name>
    <dbReference type="NCBI Taxonomy" id="669464"/>
    <lineage>
        <taxon>Bacteria</taxon>
        <taxon>Bacillati</taxon>
        <taxon>Bacillota</taxon>
        <taxon>Bacilli</taxon>
        <taxon>Bacillales</taxon>
        <taxon>Paenibacillaceae</taxon>
        <taxon>Paenibacillus</taxon>
    </lineage>
</organism>
<feature type="domain" description="Major facilitator superfamily (MFS) profile" evidence="8">
    <location>
        <begin position="9"/>
        <end position="384"/>
    </location>
</feature>
<evidence type="ECO:0000256" key="5">
    <source>
        <dbReference type="ARBA" id="ARBA00022989"/>
    </source>
</evidence>
<dbReference type="CDD" id="cd17324">
    <property type="entry name" value="MFS_NepI_like"/>
    <property type="match status" value="1"/>
</dbReference>
<feature type="transmembrane region" description="Helical" evidence="7">
    <location>
        <begin position="133"/>
        <end position="151"/>
    </location>
</feature>
<dbReference type="EMBL" id="JBBPCC010000022">
    <property type="protein sequence ID" value="MEK8131570.1"/>
    <property type="molecule type" value="Genomic_DNA"/>
</dbReference>
<feature type="transmembrane region" description="Helical" evidence="7">
    <location>
        <begin position="360"/>
        <end position="380"/>
    </location>
</feature>
<evidence type="ECO:0000256" key="3">
    <source>
        <dbReference type="ARBA" id="ARBA00022475"/>
    </source>
</evidence>
<evidence type="ECO:0000259" key="8">
    <source>
        <dbReference type="PROSITE" id="PS50850"/>
    </source>
</evidence>
<keyword evidence="5 7" id="KW-1133">Transmembrane helix</keyword>
<comment type="caution">
    <text evidence="9">The sequence shown here is derived from an EMBL/GenBank/DDBJ whole genome shotgun (WGS) entry which is preliminary data.</text>
</comment>
<protein>
    <submittedName>
        <fullName evidence="9">MFS transporter</fullName>
    </submittedName>
</protein>
<evidence type="ECO:0000256" key="1">
    <source>
        <dbReference type="ARBA" id="ARBA00004651"/>
    </source>
</evidence>
<proteinExistence type="predicted"/>
<evidence type="ECO:0000256" key="4">
    <source>
        <dbReference type="ARBA" id="ARBA00022692"/>
    </source>
</evidence>
<evidence type="ECO:0000256" key="2">
    <source>
        <dbReference type="ARBA" id="ARBA00022448"/>
    </source>
</evidence>
<dbReference type="PANTHER" id="PTHR43124:SF10">
    <property type="entry name" value="PURINE EFFLUX PUMP PBUE"/>
    <property type="match status" value="1"/>
</dbReference>
<dbReference type="Gene3D" id="1.20.1250.20">
    <property type="entry name" value="MFS general substrate transporter like domains"/>
    <property type="match status" value="1"/>
</dbReference>
<evidence type="ECO:0000256" key="7">
    <source>
        <dbReference type="SAM" id="Phobius"/>
    </source>
</evidence>
<dbReference type="PROSITE" id="PS50850">
    <property type="entry name" value="MFS"/>
    <property type="match status" value="1"/>
</dbReference>
<dbReference type="Pfam" id="PF07690">
    <property type="entry name" value="MFS_1"/>
    <property type="match status" value="1"/>
</dbReference>
<dbReference type="InterPro" id="IPR011701">
    <property type="entry name" value="MFS"/>
</dbReference>
<feature type="transmembrane region" description="Helical" evidence="7">
    <location>
        <begin position="163"/>
        <end position="186"/>
    </location>
</feature>
<feature type="transmembrane region" description="Helical" evidence="7">
    <location>
        <begin position="329"/>
        <end position="353"/>
    </location>
</feature>
<feature type="transmembrane region" description="Helical" evidence="7">
    <location>
        <begin position="12"/>
        <end position="31"/>
    </location>
</feature>
<dbReference type="RefSeq" id="WP_341418705.1">
    <property type="nucleotide sequence ID" value="NZ_JBBPCC010000022.1"/>
</dbReference>
<keyword evidence="10" id="KW-1185">Reference proteome</keyword>
<reference evidence="9 10" key="1">
    <citation type="submission" date="2024-04" db="EMBL/GenBank/DDBJ databases">
        <title>draft genome sequnece of Paenibacillus filicis.</title>
        <authorList>
            <person name="Kim D.-U."/>
        </authorList>
    </citation>
    <scope>NUCLEOTIDE SEQUENCE [LARGE SCALE GENOMIC DNA]</scope>
    <source>
        <strain evidence="9 10">KACC14197</strain>
    </source>
</reference>
<keyword evidence="4 7" id="KW-0812">Transmembrane</keyword>
<name>A0ABU9DRR3_9BACL</name>
<dbReference type="Proteomes" id="UP001469365">
    <property type="component" value="Unassembled WGS sequence"/>
</dbReference>
<evidence type="ECO:0000313" key="9">
    <source>
        <dbReference type="EMBL" id="MEK8131570.1"/>
    </source>
</evidence>
<dbReference type="InterPro" id="IPR036259">
    <property type="entry name" value="MFS_trans_sf"/>
</dbReference>
<keyword evidence="3" id="KW-1003">Cell membrane</keyword>
<gene>
    <name evidence="9" type="ORF">WMW72_27040</name>
</gene>
<feature type="transmembrane region" description="Helical" evidence="7">
    <location>
        <begin position="282"/>
        <end position="309"/>
    </location>
</feature>
<comment type="subcellular location">
    <subcellularLocation>
        <location evidence="1">Cell membrane</location>
        <topology evidence="1">Multi-pass membrane protein</topology>
    </subcellularLocation>
</comment>
<evidence type="ECO:0000313" key="10">
    <source>
        <dbReference type="Proteomes" id="UP001469365"/>
    </source>
</evidence>
<keyword evidence="6 7" id="KW-0472">Membrane</keyword>
<dbReference type="PANTHER" id="PTHR43124">
    <property type="entry name" value="PURINE EFFLUX PUMP PBUE"/>
    <property type="match status" value="1"/>
</dbReference>
<feature type="transmembrane region" description="Helical" evidence="7">
    <location>
        <begin position="99"/>
        <end position="121"/>
    </location>
</feature>
<accession>A0ABU9DRR3</accession>
<feature type="transmembrane region" description="Helical" evidence="7">
    <location>
        <begin position="75"/>
        <end position="93"/>
    </location>
</feature>
<dbReference type="SUPFAM" id="SSF103473">
    <property type="entry name" value="MFS general substrate transporter"/>
    <property type="match status" value="1"/>
</dbReference>
<feature type="transmembrane region" description="Helical" evidence="7">
    <location>
        <begin position="37"/>
        <end position="63"/>
    </location>
</feature>
<keyword evidence="2" id="KW-0813">Transport</keyword>
<feature type="transmembrane region" description="Helical" evidence="7">
    <location>
        <begin position="239"/>
        <end position="261"/>
    </location>
</feature>
<sequence>MGTKTSVWQVYVLALISFLVGTSEYIVSGILDQIAESLGVTVVVAGQLITVFSLSFAVGTPILMAATVRLDRRKLMLYALGLFVLANLLSFVLPGFPLFVIARVLMALGAGVVVVVSLSIASKIAPPGKEASSIATVIMGFTAALIVGVPLGRMVASAFDWKAVFLGIALAGLLGLLIIALTVPKVEGDEPVPILQQFALLKQPKIAIGLGITFFWICGYSIVYSYITPYLIEVSGFHPSMVSSALLAFGLASLVGSQLGGYTTDRWGAYATLSRSIGLHMVFLLLLYFTAGSVVAVFVCLILWSFAAWTTGPAQQVNLVKLAPESSGVMLSLNQSAVHLAIAAGAGLGGLVVANVSLAAITWFGAAGLGLSLLGVLLLSRMVSSASPAPRAGQGQRV</sequence>
<dbReference type="InterPro" id="IPR050189">
    <property type="entry name" value="MFS_Efflux_Transporters"/>
</dbReference>
<evidence type="ECO:0000256" key="6">
    <source>
        <dbReference type="ARBA" id="ARBA00023136"/>
    </source>
</evidence>
<dbReference type="InterPro" id="IPR020846">
    <property type="entry name" value="MFS_dom"/>
</dbReference>